<proteinExistence type="predicted"/>
<keyword evidence="2" id="KW-1185">Reference proteome</keyword>
<gene>
    <name evidence="1" type="ORF">HID58_076196</name>
</gene>
<reference evidence="1 2" key="1">
    <citation type="submission" date="2021-05" db="EMBL/GenBank/DDBJ databases">
        <title>Genome Assembly of Synthetic Allotetraploid Brassica napus Reveals Homoeologous Exchanges between Subgenomes.</title>
        <authorList>
            <person name="Davis J.T."/>
        </authorList>
    </citation>
    <scope>NUCLEOTIDE SEQUENCE [LARGE SCALE GENOMIC DNA]</scope>
    <source>
        <strain evidence="2">cv. Da-Ae</strain>
        <tissue evidence="1">Seedling</tissue>
    </source>
</reference>
<dbReference type="PANTHER" id="PTHR22602">
    <property type="entry name" value="TRANSFERASE CAF17, MITOCHONDRIAL-RELATED"/>
    <property type="match status" value="1"/>
</dbReference>
<name>A0ABQ7YN24_BRANA</name>
<comment type="caution">
    <text evidence="1">The sequence shown here is derived from an EMBL/GenBank/DDBJ whole genome shotgun (WGS) entry which is preliminary data.</text>
</comment>
<accession>A0ABQ7YN24</accession>
<dbReference type="EMBL" id="JAGKQM010000017">
    <property type="protein sequence ID" value="KAH0869174.1"/>
    <property type="molecule type" value="Genomic_DNA"/>
</dbReference>
<dbReference type="PANTHER" id="PTHR22602:SF0">
    <property type="entry name" value="TRANSFERASE CAF17, MITOCHONDRIAL-RELATED"/>
    <property type="match status" value="1"/>
</dbReference>
<evidence type="ECO:0000313" key="2">
    <source>
        <dbReference type="Proteomes" id="UP000824890"/>
    </source>
</evidence>
<dbReference type="Gene3D" id="2.40.30.160">
    <property type="match status" value="1"/>
</dbReference>
<dbReference type="InterPro" id="IPR017703">
    <property type="entry name" value="YgfZ/GCV_T_CS"/>
</dbReference>
<protein>
    <submittedName>
        <fullName evidence="1">Uncharacterized protein</fullName>
    </submittedName>
</protein>
<sequence length="112" mass="12202">MKVRLQHGVAEVSAEIPKGEATPLKLLSCYVGQELIARTHHRGVKRKRLIQLRFIDSNGKEVNQEIAAGAEKLLHHMGSRGMGVMRVEEALKASTELTVNGSEDDQSGVAST</sequence>
<dbReference type="Proteomes" id="UP000824890">
    <property type="component" value="Unassembled WGS sequence"/>
</dbReference>
<dbReference type="InterPro" id="IPR045179">
    <property type="entry name" value="YgfZ/GcvT"/>
</dbReference>
<dbReference type="SUPFAM" id="SSF103025">
    <property type="entry name" value="Folate-binding domain"/>
    <property type="match status" value="1"/>
</dbReference>
<evidence type="ECO:0000313" key="1">
    <source>
        <dbReference type="EMBL" id="KAH0869174.1"/>
    </source>
</evidence>
<organism evidence="1 2">
    <name type="scientific">Brassica napus</name>
    <name type="common">Rape</name>
    <dbReference type="NCBI Taxonomy" id="3708"/>
    <lineage>
        <taxon>Eukaryota</taxon>
        <taxon>Viridiplantae</taxon>
        <taxon>Streptophyta</taxon>
        <taxon>Embryophyta</taxon>
        <taxon>Tracheophyta</taxon>
        <taxon>Spermatophyta</taxon>
        <taxon>Magnoliopsida</taxon>
        <taxon>eudicotyledons</taxon>
        <taxon>Gunneridae</taxon>
        <taxon>Pentapetalae</taxon>
        <taxon>rosids</taxon>
        <taxon>malvids</taxon>
        <taxon>Brassicales</taxon>
        <taxon>Brassicaceae</taxon>
        <taxon>Brassiceae</taxon>
        <taxon>Brassica</taxon>
    </lineage>
</organism>
<dbReference type="NCBIfam" id="TIGR03317">
    <property type="entry name" value="ygfZ_signature"/>
    <property type="match status" value="1"/>
</dbReference>